<keyword evidence="4" id="KW-1133">Transmembrane helix</keyword>
<comment type="caution">
    <text evidence="6">The sequence shown here is derived from an EMBL/GenBank/DDBJ whole genome shotgun (WGS) entry which is preliminary data.</text>
</comment>
<dbReference type="Pfam" id="PF13677">
    <property type="entry name" value="MotB_plug"/>
    <property type="match status" value="1"/>
</dbReference>
<reference evidence="6 7" key="1">
    <citation type="submission" date="2019-09" db="EMBL/GenBank/DDBJ databases">
        <authorList>
            <person name="Park J.-S."/>
            <person name="Choi H.-J."/>
        </authorList>
    </citation>
    <scope>NUCLEOTIDE SEQUENCE [LARGE SCALE GENOMIC DNA]</scope>
    <source>
        <strain evidence="6 7">176SS1-4</strain>
    </source>
</reference>
<evidence type="ECO:0000256" key="2">
    <source>
        <dbReference type="ARBA" id="ARBA00022692"/>
    </source>
</evidence>
<evidence type="ECO:0000256" key="4">
    <source>
        <dbReference type="SAM" id="Phobius"/>
    </source>
</evidence>
<dbReference type="InterPro" id="IPR036737">
    <property type="entry name" value="OmpA-like_sf"/>
</dbReference>
<evidence type="ECO:0000259" key="5">
    <source>
        <dbReference type="Pfam" id="PF13677"/>
    </source>
</evidence>
<dbReference type="Proteomes" id="UP000326554">
    <property type="component" value="Unassembled WGS sequence"/>
</dbReference>
<evidence type="ECO:0000313" key="6">
    <source>
        <dbReference type="EMBL" id="KAA9006732.1"/>
    </source>
</evidence>
<evidence type="ECO:0000313" key="7">
    <source>
        <dbReference type="Proteomes" id="UP000326554"/>
    </source>
</evidence>
<comment type="subcellular location">
    <subcellularLocation>
        <location evidence="1">Membrane</location>
    </subcellularLocation>
</comment>
<sequence length="280" mass="30660">MAAGSNTAPIIIKRKKVVGGDGHHGGAWKVAYADFVTAMMAFFMLMWLLNATTEQQRKGIADYFSPTIPINKVSGGGDGSFGGDNIFVEETLAESGEAATVQSRGMETSLSFEDGAEADRDEQASIEALRDIEDQLLGRGGESLLTEDQMRHVVTRVTDEGLIIELFDLPGAQLFEPGTTLPRPITRELARIIGRTFALTSNDVAVEGHVRSRPVVLADNPVWRLSTDRAAVLRGLMEKTELAPERFARVTGHADRDRAVRDALSIRNNRIEIILLRSDR</sequence>
<accession>A0A5J5GG56</accession>
<feature type="transmembrane region" description="Helical" evidence="4">
    <location>
        <begin position="30"/>
        <end position="49"/>
    </location>
</feature>
<dbReference type="AlphaFoldDB" id="A0A5J5GG56"/>
<gene>
    <name evidence="6" type="ORF">F3S47_13195</name>
</gene>
<dbReference type="InterPro" id="IPR050330">
    <property type="entry name" value="Bact_OuterMem_StrucFunc"/>
</dbReference>
<dbReference type="EMBL" id="VYQE01000004">
    <property type="protein sequence ID" value="KAA9006732.1"/>
    <property type="molecule type" value="Genomic_DNA"/>
</dbReference>
<evidence type="ECO:0000256" key="1">
    <source>
        <dbReference type="ARBA" id="ARBA00004370"/>
    </source>
</evidence>
<dbReference type="PANTHER" id="PTHR30329:SF21">
    <property type="entry name" value="LIPOPROTEIN YIAD-RELATED"/>
    <property type="match status" value="1"/>
</dbReference>
<dbReference type="InterPro" id="IPR025713">
    <property type="entry name" value="MotB-like_N_dom"/>
</dbReference>
<feature type="domain" description="Motility protein B-like N-terminal" evidence="5">
    <location>
        <begin position="14"/>
        <end position="66"/>
    </location>
</feature>
<dbReference type="Gene3D" id="3.30.1330.60">
    <property type="entry name" value="OmpA-like domain"/>
    <property type="match status" value="1"/>
</dbReference>
<keyword evidence="7" id="KW-1185">Reference proteome</keyword>
<protein>
    <submittedName>
        <fullName evidence="6">Chemotaxis protein MotB</fullName>
    </submittedName>
</protein>
<dbReference type="GO" id="GO:0016020">
    <property type="term" value="C:membrane"/>
    <property type="evidence" value="ECO:0007669"/>
    <property type="project" value="UniProtKB-SubCell"/>
</dbReference>
<organism evidence="6 7">
    <name type="scientific">Histidinibacterium aquaticum</name>
    <dbReference type="NCBI Taxonomy" id="2613962"/>
    <lineage>
        <taxon>Bacteria</taxon>
        <taxon>Pseudomonadati</taxon>
        <taxon>Pseudomonadota</taxon>
        <taxon>Alphaproteobacteria</taxon>
        <taxon>Rhodobacterales</taxon>
        <taxon>Paracoccaceae</taxon>
        <taxon>Histidinibacterium</taxon>
    </lineage>
</organism>
<dbReference type="PANTHER" id="PTHR30329">
    <property type="entry name" value="STATOR ELEMENT OF FLAGELLAR MOTOR COMPLEX"/>
    <property type="match status" value="1"/>
</dbReference>
<dbReference type="RefSeq" id="WP_150445750.1">
    <property type="nucleotide sequence ID" value="NZ_VYQE01000004.1"/>
</dbReference>
<dbReference type="SUPFAM" id="SSF103088">
    <property type="entry name" value="OmpA-like"/>
    <property type="match status" value="1"/>
</dbReference>
<evidence type="ECO:0000256" key="3">
    <source>
        <dbReference type="ARBA" id="ARBA00023136"/>
    </source>
</evidence>
<name>A0A5J5GG56_9RHOB</name>
<keyword evidence="2 4" id="KW-0812">Transmembrane</keyword>
<proteinExistence type="predicted"/>
<keyword evidence="3 4" id="KW-0472">Membrane</keyword>